<organism evidence="7 9">
    <name type="scientific">Cicer arietinum</name>
    <name type="common">Chickpea</name>
    <name type="synonym">Garbanzo</name>
    <dbReference type="NCBI Taxonomy" id="3827"/>
    <lineage>
        <taxon>Eukaryota</taxon>
        <taxon>Viridiplantae</taxon>
        <taxon>Streptophyta</taxon>
        <taxon>Embryophyta</taxon>
        <taxon>Tracheophyta</taxon>
        <taxon>Spermatophyta</taxon>
        <taxon>Magnoliopsida</taxon>
        <taxon>eudicotyledons</taxon>
        <taxon>Gunneridae</taxon>
        <taxon>Pentapetalae</taxon>
        <taxon>rosids</taxon>
        <taxon>fabids</taxon>
        <taxon>Fabales</taxon>
        <taxon>Fabaceae</taxon>
        <taxon>Papilionoideae</taxon>
        <taxon>50 kb inversion clade</taxon>
        <taxon>NPAAA clade</taxon>
        <taxon>Hologalegina</taxon>
        <taxon>IRL clade</taxon>
        <taxon>Cicereae</taxon>
        <taxon>Cicer</taxon>
    </lineage>
</organism>
<dbReference type="InterPro" id="IPR024097">
    <property type="entry name" value="bHLH_ZIP_TF"/>
</dbReference>
<dbReference type="PANTHER" id="PTHR12565:SF441">
    <property type="entry name" value="TRANSCRIPTION FACTOR BHLH49-LIKE ISOFORM X1"/>
    <property type="match status" value="1"/>
</dbReference>
<evidence type="ECO:0000256" key="5">
    <source>
        <dbReference type="SAM" id="MobiDB-lite"/>
    </source>
</evidence>
<reference evidence="7" key="1">
    <citation type="journal article" date="2013" name="Nat. Biotechnol.">
        <title>Draft genome sequence of chickpea (Cicer arietinum) provides a resource for trait improvement.</title>
        <authorList>
            <person name="Varshney R.K."/>
            <person name="Song C."/>
            <person name="Saxena R.K."/>
            <person name="Azam S."/>
            <person name="Yu S."/>
            <person name="Sharpe A.G."/>
            <person name="Cannon S."/>
            <person name="Baek J."/>
            <person name="Rosen B.D."/>
            <person name="Tar'an B."/>
            <person name="Millan T."/>
            <person name="Zhang X."/>
            <person name="Ramsay L.D."/>
            <person name="Iwata A."/>
            <person name="Wang Y."/>
            <person name="Nelson W."/>
            <person name="Farmer A.D."/>
            <person name="Gaur P.M."/>
            <person name="Soderlund C."/>
            <person name="Penmetsa R.V."/>
            <person name="Xu C."/>
            <person name="Bharti A.K."/>
            <person name="He W."/>
            <person name="Winter P."/>
            <person name="Zhao S."/>
            <person name="Hane J.K."/>
            <person name="Carrasquilla-Garcia N."/>
            <person name="Condie J.A."/>
            <person name="Upadhyaya H.D."/>
            <person name="Luo M.C."/>
            <person name="Thudi M."/>
            <person name="Gowda C.L."/>
            <person name="Singh N.P."/>
            <person name="Lichtenzveig J."/>
            <person name="Gali K.K."/>
            <person name="Rubio J."/>
            <person name="Nadarajan N."/>
            <person name="Dolezel J."/>
            <person name="Bansal K.C."/>
            <person name="Xu X."/>
            <person name="Edwards D."/>
            <person name="Zhang G."/>
            <person name="Kahl G."/>
            <person name="Gil J."/>
            <person name="Singh K.B."/>
            <person name="Datta S.K."/>
            <person name="Jackson S.A."/>
            <person name="Wang J."/>
            <person name="Cook D.R."/>
        </authorList>
    </citation>
    <scope>NUCLEOTIDE SEQUENCE [LARGE SCALE GENOMIC DNA]</scope>
    <source>
        <strain evidence="7">cv. CDC Frontier</strain>
    </source>
</reference>
<protein>
    <submittedName>
        <fullName evidence="8 9">Transcription factor bHLH49-like</fullName>
    </submittedName>
</protein>
<dbReference type="KEGG" id="cam:101491087"/>
<keyword evidence="7" id="KW-1185">Reference proteome</keyword>
<comment type="subcellular location">
    <subcellularLocation>
        <location evidence="1">Nucleus</location>
    </subcellularLocation>
</comment>
<dbReference type="GO" id="GO:0003700">
    <property type="term" value="F:DNA-binding transcription factor activity"/>
    <property type="evidence" value="ECO:0007669"/>
    <property type="project" value="TreeGrafter"/>
</dbReference>
<feature type="region of interest" description="Disordered" evidence="5">
    <location>
        <begin position="177"/>
        <end position="271"/>
    </location>
</feature>
<proteinExistence type="predicted"/>
<dbReference type="Gene3D" id="4.10.280.10">
    <property type="entry name" value="Helix-loop-helix DNA-binding domain"/>
    <property type="match status" value="1"/>
</dbReference>
<evidence type="ECO:0000256" key="4">
    <source>
        <dbReference type="ARBA" id="ARBA00023242"/>
    </source>
</evidence>
<dbReference type="GO" id="GO:0046983">
    <property type="term" value="F:protein dimerization activity"/>
    <property type="evidence" value="ECO:0007669"/>
    <property type="project" value="InterPro"/>
</dbReference>
<dbReference type="InterPro" id="IPR036638">
    <property type="entry name" value="HLH_DNA-bd_sf"/>
</dbReference>
<dbReference type="FunFam" id="4.10.280.10:FF:000002">
    <property type="entry name" value="Basic helix-loop-helix transcription factor"/>
    <property type="match status" value="1"/>
</dbReference>
<keyword evidence="4" id="KW-0539">Nucleus</keyword>
<feature type="domain" description="BHLH" evidence="6">
    <location>
        <begin position="282"/>
        <end position="332"/>
    </location>
</feature>
<dbReference type="SUPFAM" id="SSF47459">
    <property type="entry name" value="HLH, helix-loop-helix DNA-binding domain"/>
    <property type="match status" value="1"/>
</dbReference>
<name>A0A1S2YTQ3_CICAR</name>
<keyword evidence="3" id="KW-0804">Transcription</keyword>
<dbReference type="GeneID" id="101491087"/>
<sequence>MSEGEKFEVDRKEGMALDWRFLSANLANSSDGLVSMENSMNIIGSSSCSNSMVDSYGPNFLDLLPNSENLGFCDVNAHQSNVSSSITDGIRKDGFSFVRVGHDDNRTLGMSWNLNLASSMMMKTDGILPNGSLSQFPTDSGFIDAVRMSCFSAAGGFGDTMNSCGIPQSMALQALGGCSNEGDRGESSGDDGVGSHHDSQMLDCTSEEPSIKGLNPKKRKRKGQDNDSDKATRKGNCESRQKGEQQPTSTTKAASKKNAKQGSQASVPTDEGYVHVRARRGQATNSHSLAERVRREKISERMKFLQDLVPGCSKVTGKALMLDEIINYVQSLQQQAEFLSMKLASVNPHVDFNLEELLPKDVLQHRPGPSSVLGFLTEMPVTFPSSLHSPQPGLTRLTLPNMANSSNILERTVQQQGGFKEANQVNPLQGAKH</sequence>
<dbReference type="Proteomes" id="UP000087171">
    <property type="component" value="Chromosome Ca7"/>
</dbReference>
<dbReference type="eggNOG" id="ENOG502QT8I">
    <property type="taxonomic scope" value="Eukaryota"/>
</dbReference>
<dbReference type="RefSeq" id="XP_004509761.1">
    <property type="nucleotide sequence ID" value="XM_004509704.3"/>
</dbReference>
<keyword evidence="2" id="KW-0805">Transcription regulation</keyword>
<dbReference type="RefSeq" id="XP_012573836.1">
    <property type="nucleotide sequence ID" value="XM_012718382.2"/>
</dbReference>
<dbReference type="PANTHER" id="PTHR12565">
    <property type="entry name" value="STEROL REGULATORY ELEMENT-BINDING PROTEIN"/>
    <property type="match status" value="1"/>
</dbReference>
<feature type="compositionally biased region" description="Basic and acidic residues" evidence="5">
    <location>
        <begin position="181"/>
        <end position="200"/>
    </location>
</feature>
<evidence type="ECO:0000313" key="9">
    <source>
        <dbReference type="RefSeq" id="XP_004509763.1"/>
    </source>
</evidence>
<dbReference type="SMART" id="SM00353">
    <property type="entry name" value="HLH"/>
    <property type="match status" value="1"/>
</dbReference>
<reference evidence="8 9" key="2">
    <citation type="submission" date="2025-04" db="UniProtKB">
        <authorList>
            <consortium name="RefSeq"/>
        </authorList>
    </citation>
    <scope>IDENTIFICATION</scope>
    <source>
        <tissue evidence="8 9">Etiolated seedlings</tissue>
    </source>
</reference>
<evidence type="ECO:0000256" key="3">
    <source>
        <dbReference type="ARBA" id="ARBA00023163"/>
    </source>
</evidence>
<dbReference type="RefSeq" id="XP_004509763.1">
    <property type="nucleotide sequence ID" value="XM_004509706.3"/>
</dbReference>
<accession>A0A1S2YTQ3</accession>
<evidence type="ECO:0000256" key="2">
    <source>
        <dbReference type="ARBA" id="ARBA00023015"/>
    </source>
</evidence>
<evidence type="ECO:0000313" key="8">
    <source>
        <dbReference type="RefSeq" id="XP_004509761.1"/>
    </source>
</evidence>
<evidence type="ECO:0000313" key="7">
    <source>
        <dbReference type="Proteomes" id="UP000087171"/>
    </source>
</evidence>
<dbReference type="AlphaFoldDB" id="A0A1S2YTQ3"/>
<dbReference type="Pfam" id="PF00010">
    <property type="entry name" value="HLH"/>
    <property type="match status" value="1"/>
</dbReference>
<evidence type="ECO:0000259" key="6">
    <source>
        <dbReference type="PROSITE" id="PS50888"/>
    </source>
</evidence>
<gene>
    <name evidence="8 9 10" type="primary">LOC101491087</name>
</gene>
<dbReference type="RefSeq" id="XP_073220142.1">
    <property type="nucleotide sequence ID" value="XM_073364041.1"/>
</dbReference>
<evidence type="ECO:0000313" key="10">
    <source>
        <dbReference type="RefSeq" id="XP_012573836.1"/>
    </source>
</evidence>
<feature type="compositionally biased region" description="Basic and acidic residues" evidence="5">
    <location>
        <begin position="223"/>
        <end position="243"/>
    </location>
</feature>
<dbReference type="OrthoDB" id="1923196at2759"/>
<dbReference type="PaxDb" id="3827-XP_004509761.1"/>
<dbReference type="PROSITE" id="PS50888">
    <property type="entry name" value="BHLH"/>
    <property type="match status" value="1"/>
</dbReference>
<dbReference type="CDD" id="cd18919">
    <property type="entry name" value="bHLH_AtBPE_like"/>
    <property type="match status" value="1"/>
</dbReference>
<evidence type="ECO:0000256" key="1">
    <source>
        <dbReference type="ARBA" id="ARBA00004123"/>
    </source>
</evidence>
<dbReference type="InterPro" id="IPR011598">
    <property type="entry name" value="bHLH_dom"/>
</dbReference>
<dbReference type="GO" id="GO:0005634">
    <property type="term" value="C:nucleus"/>
    <property type="evidence" value="ECO:0007669"/>
    <property type="project" value="UniProtKB-SubCell"/>
</dbReference>
<dbReference type="STRING" id="3827.A0A1S2YTQ3"/>